<dbReference type="Pfam" id="PF02222">
    <property type="entry name" value="ATP-grasp"/>
    <property type="match status" value="1"/>
</dbReference>
<dbReference type="InterPro" id="IPR040686">
    <property type="entry name" value="PurK_C"/>
</dbReference>
<evidence type="ECO:0000256" key="3">
    <source>
        <dbReference type="ARBA" id="ARBA00022755"/>
    </source>
</evidence>
<gene>
    <name evidence="5 6" type="primary">purK</name>
    <name evidence="8" type="ORF">A8708_16200</name>
</gene>
<feature type="domain" description="ATP-grasp" evidence="7">
    <location>
        <begin position="115"/>
        <end position="303"/>
    </location>
</feature>
<keyword evidence="3 5" id="KW-0658">Purine biosynthesis</keyword>
<dbReference type="GO" id="GO:0004638">
    <property type="term" value="F:phosphoribosylaminoimidazole carboxylase activity"/>
    <property type="evidence" value="ECO:0007669"/>
    <property type="project" value="InterPro"/>
</dbReference>
<keyword evidence="2 5" id="KW-0547">Nucleotide-binding</keyword>
<dbReference type="AlphaFoldDB" id="A0A197ZX37"/>
<proteinExistence type="inferred from homology"/>
<dbReference type="InterPro" id="IPR005875">
    <property type="entry name" value="PurK"/>
</dbReference>
<keyword evidence="9" id="KW-1185">Reference proteome</keyword>
<feature type="binding site" evidence="5">
    <location>
        <begin position="188"/>
        <end position="191"/>
    </location>
    <ligand>
        <name>ATP</name>
        <dbReference type="ChEBI" id="CHEBI:30616"/>
    </ligand>
</feature>
<comment type="function">
    <text evidence="6">Catalyzes the ATP-dependent conversion of 5-aminoimidazole ribonucleotide (AIR) and HCO(3)- to N5-carboxyaminoimidazole ribonucleotide (N5-CAIR).</text>
</comment>
<evidence type="ECO:0000313" key="9">
    <source>
        <dbReference type="Proteomes" id="UP000078454"/>
    </source>
</evidence>
<keyword evidence="1 5" id="KW-0436">Ligase</keyword>
<dbReference type="NCBIfam" id="NF004679">
    <property type="entry name" value="PRK06019.1-5"/>
    <property type="match status" value="1"/>
</dbReference>
<dbReference type="InterPro" id="IPR003135">
    <property type="entry name" value="ATP-grasp_carboxylate-amine"/>
</dbReference>
<dbReference type="OrthoDB" id="9804625at2"/>
<dbReference type="GO" id="GO:0046872">
    <property type="term" value="F:metal ion binding"/>
    <property type="evidence" value="ECO:0007669"/>
    <property type="project" value="InterPro"/>
</dbReference>
<comment type="caution">
    <text evidence="8">The sequence shown here is derived from an EMBL/GenBank/DDBJ whole genome shotgun (WGS) entry which is preliminary data.</text>
</comment>
<dbReference type="FunFam" id="3.40.50.20:FF:000016">
    <property type="entry name" value="N5-carboxyaminoimidazole ribonucleotide synthase"/>
    <property type="match status" value="1"/>
</dbReference>
<evidence type="ECO:0000259" key="7">
    <source>
        <dbReference type="PROSITE" id="PS50975"/>
    </source>
</evidence>
<feature type="binding site" evidence="5">
    <location>
        <position position="196"/>
    </location>
    <ligand>
        <name>ATP</name>
        <dbReference type="ChEBI" id="CHEBI:30616"/>
    </ligand>
</feature>
<dbReference type="GO" id="GO:0005829">
    <property type="term" value="C:cytosol"/>
    <property type="evidence" value="ECO:0007669"/>
    <property type="project" value="TreeGrafter"/>
</dbReference>
<evidence type="ECO:0000256" key="2">
    <source>
        <dbReference type="ARBA" id="ARBA00022741"/>
    </source>
</evidence>
<dbReference type="GO" id="GO:0006189">
    <property type="term" value="P:'de novo' IMP biosynthetic process"/>
    <property type="evidence" value="ECO:0007669"/>
    <property type="project" value="UniProtKB-UniRule"/>
</dbReference>
<dbReference type="PROSITE" id="PS50975">
    <property type="entry name" value="ATP_GRASP"/>
    <property type="match status" value="1"/>
</dbReference>
<dbReference type="EC" id="6.3.4.18" evidence="5 6"/>
<dbReference type="SUPFAM" id="SSF51246">
    <property type="entry name" value="Rudiment single hybrid motif"/>
    <property type="match status" value="1"/>
</dbReference>
<dbReference type="HAMAP" id="MF_01928">
    <property type="entry name" value="PurK"/>
    <property type="match status" value="1"/>
</dbReference>
<dbReference type="InterPro" id="IPR011761">
    <property type="entry name" value="ATP-grasp"/>
</dbReference>
<dbReference type="GO" id="GO:0034028">
    <property type="term" value="F:5-(carboxyamino)imidazole ribonucleotide synthase activity"/>
    <property type="evidence" value="ECO:0007669"/>
    <property type="project" value="UniProtKB-UniRule"/>
</dbReference>
<accession>A0A197ZX37</accession>
<dbReference type="Pfam" id="PF22660">
    <property type="entry name" value="RS_preATP-grasp-like"/>
    <property type="match status" value="1"/>
</dbReference>
<dbReference type="FunFam" id="3.30.1490.20:FF:000015">
    <property type="entry name" value="N5-carboxyaminoimidazole ribonucleotide synthase"/>
    <property type="match status" value="1"/>
</dbReference>
<sequence length="390" mass="42741">MSDTSSGKVIGPGGTIGILGGGQLGRMLTLAGRNMGYRFVTLDPTEDAPCGQVATQIEANFDDVEAARKLAALSDVITYEFENVDAHVTNILMEESYVPQGSHLLYTTQHRLREKRAIEAAGVPVAPYAEIKSEADLREAAERFGIPCVLKTATGGYDGKGQWVLRSLDEVAEAYETLSRAKTELVLEQFIHFDKELSVIAARSPRGEVKAFPAAENIHVHNILHESIVPARIPVPVQKAAEELAIRIAESLGVIGLIAVELFLTKDGQLYVNELAPRPHNSGHYTMEACRTSQFEQHVRAICNLPLGSTELLTPVVMVNLLGEHIAPLHDRLADPGFLENETLGVSAKLHLYGKKEAKEKRKMGHINLLTDDVEKALTWIEQTGIWESK</sequence>
<dbReference type="SUPFAM" id="SSF52440">
    <property type="entry name" value="PreATP-grasp domain"/>
    <property type="match status" value="1"/>
</dbReference>
<dbReference type="SUPFAM" id="SSF56059">
    <property type="entry name" value="Glutathione synthetase ATP-binding domain-like"/>
    <property type="match status" value="1"/>
</dbReference>
<dbReference type="NCBIfam" id="TIGR01161">
    <property type="entry name" value="purK"/>
    <property type="match status" value="1"/>
</dbReference>
<feature type="binding site" evidence="5">
    <location>
        <position position="219"/>
    </location>
    <ligand>
        <name>ATP</name>
        <dbReference type="ChEBI" id="CHEBI:30616"/>
    </ligand>
</feature>
<evidence type="ECO:0000256" key="1">
    <source>
        <dbReference type="ARBA" id="ARBA00022598"/>
    </source>
</evidence>
<dbReference type="FunFam" id="3.30.470.20:FF:000029">
    <property type="entry name" value="N5-carboxyaminoimidazole ribonucleotide synthase"/>
    <property type="match status" value="1"/>
</dbReference>
<evidence type="ECO:0000256" key="6">
    <source>
        <dbReference type="RuleBase" id="RU361200"/>
    </source>
</evidence>
<feature type="binding site" evidence="5">
    <location>
        <begin position="156"/>
        <end position="162"/>
    </location>
    <ligand>
        <name>ATP</name>
        <dbReference type="ChEBI" id="CHEBI:30616"/>
    </ligand>
</feature>
<dbReference type="Gene3D" id="3.40.50.20">
    <property type="match status" value="1"/>
</dbReference>
<comment type="similarity">
    <text evidence="5 6">Belongs to the PurK/PurT family.</text>
</comment>
<dbReference type="EMBL" id="LYPB01000094">
    <property type="protein sequence ID" value="OAS13392.1"/>
    <property type="molecule type" value="Genomic_DNA"/>
</dbReference>
<comment type="pathway">
    <text evidence="5 6">Purine metabolism; IMP biosynthesis via de novo pathway; 5-amino-1-(5-phospho-D-ribosyl)imidazole-4-carboxylate from 5-amino-1-(5-phospho-D-ribosyl)imidazole (N5-CAIR route): step 1/2.</text>
</comment>
<dbReference type="InterPro" id="IPR011054">
    <property type="entry name" value="Rudment_hybrid_motif"/>
</dbReference>
<dbReference type="GO" id="GO:0005524">
    <property type="term" value="F:ATP binding"/>
    <property type="evidence" value="ECO:0007669"/>
    <property type="project" value="UniProtKB-UniRule"/>
</dbReference>
<name>A0A197ZX37_9BACL</name>
<dbReference type="Gene3D" id="3.30.470.20">
    <property type="entry name" value="ATP-grasp fold, B domain"/>
    <property type="match status" value="1"/>
</dbReference>
<dbReference type="NCBIfam" id="NF004676">
    <property type="entry name" value="PRK06019.1-2"/>
    <property type="match status" value="1"/>
</dbReference>
<reference evidence="8 9" key="1">
    <citation type="submission" date="2016-05" db="EMBL/GenBank/DDBJ databases">
        <title>Paenibacillus sp. 1ZS3-15 nov., isolated from the rhizosphere soil.</title>
        <authorList>
            <person name="Zhang X.X."/>
            <person name="Zhang J."/>
        </authorList>
    </citation>
    <scope>NUCLEOTIDE SEQUENCE [LARGE SCALE GENOMIC DNA]</scope>
    <source>
        <strain evidence="8 9">1ZS3-15</strain>
    </source>
</reference>
<dbReference type="Gene3D" id="3.30.1490.20">
    <property type="entry name" value="ATP-grasp fold, A domain"/>
    <property type="match status" value="1"/>
</dbReference>
<comment type="catalytic activity">
    <reaction evidence="5 6">
        <text>5-amino-1-(5-phospho-beta-D-ribosyl)imidazole + hydrogencarbonate + ATP = 5-carboxyamino-1-(5-phospho-D-ribosyl)imidazole + ADP + phosphate + 2 H(+)</text>
        <dbReference type="Rhea" id="RHEA:19317"/>
        <dbReference type="ChEBI" id="CHEBI:15378"/>
        <dbReference type="ChEBI" id="CHEBI:17544"/>
        <dbReference type="ChEBI" id="CHEBI:30616"/>
        <dbReference type="ChEBI" id="CHEBI:43474"/>
        <dbReference type="ChEBI" id="CHEBI:58730"/>
        <dbReference type="ChEBI" id="CHEBI:137981"/>
        <dbReference type="ChEBI" id="CHEBI:456216"/>
        <dbReference type="EC" id="6.3.4.18"/>
    </reaction>
</comment>
<evidence type="ECO:0000256" key="4">
    <source>
        <dbReference type="ARBA" id="ARBA00022840"/>
    </source>
</evidence>
<dbReference type="NCBIfam" id="NF004675">
    <property type="entry name" value="PRK06019.1-1"/>
    <property type="match status" value="1"/>
</dbReference>
<dbReference type="Pfam" id="PF17769">
    <property type="entry name" value="PurK_C"/>
    <property type="match status" value="1"/>
</dbReference>
<evidence type="ECO:0000313" key="8">
    <source>
        <dbReference type="EMBL" id="OAS13392.1"/>
    </source>
</evidence>
<dbReference type="UniPathway" id="UPA00074">
    <property type="reaction ID" value="UER00942"/>
</dbReference>
<feature type="binding site" evidence="5">
    <location>
        <position position="151"/>
    </location>
    <ligand>
        <name>ATP</name>
        <dbReference type="ChEBI" id="CHEBI:30616"/>
    </ligand>
</feature>
<feature type="binding site" evidence="5">
    <location>
        <begin position="273"/>
        <end position="274"/>
    </location>
    <ligand>
        <name>ATP</name>
        <dbReference type="ChEBI" id="CHEBI:30616"/>
    </ligand>
</feature>
<dbReference type="InterPro" id="IPR013815">
    <property type="entry name" value="ATP_grasp_subdomain_1"/>
</dbReference>
<comment type="function">
    <text evidence="5">Catalyzes the ATP-dependent conversion of 5-aminoimidazole ribonucleotide (AIR) and HCO(3)(-) to N5-carboxyaminoimidazole ribonucleotide (N5-CAIR).</text>
</comment>
<dbReference type="RefSeq" id="WP_068671341.1">
    <property type="nucleotide sequence ID" value="NZ_LYPB01000094.1"/>
</dbReference>
<dbReference type="STRING" id="1850517.A8708_16200"/>
<feature type="binding site" evidence="5">
    <location>
        <position position="111"/>
    </location>
    <ligand>
        <name>ATP</name>
        <dbReference type="ChEBI" id="CHEBI:30616"/>
    </ligand>
</feature>
<dbReference type="Proteomes" id="UP000078454">
    <property type="component" value="Unassembled WGS sequence"/>
</dbReference>
<protein>
    <recommendedName>
        <fullName evidence="5 6">N5-carboxyaminoimidazole ribonucleotide synthase</fullName>
        <shortName evidence="5 6">N5-CAIR synthase</shortName>
        <ecNumber evidence="5 6">6.3.4.18</ecNumber>
    </recommendedName>
    <alternativeName>
        <fullName evidence="5 6">5-(carboxyamino)imidazole ribonucleotide synthetase</fullName>
    </alternativeName>
</protein>
<dbReference type="PANTHER" id="PTHR11609">
    <property type="entry name" value="PURINE BIOSYNTHESIS PROTEIN 6/7, PUR6/7"/>
    <property type="match status" value="1"/>
</dbReference>
<dbReference type="InterPro" id="IPR054350">
    <property type="entry name" value="PurT/PurK_preATP-grasp"/>
</dbReference>
<dbReference type="PANTHER" id="PTHR11609:SF5">
    <property type="entry name" value="PHOSPHORIBOSYLAMINOIMIDAZOLE CARBOXYLASE"/>
    <property type="match status" value="1"/>
</dbReference>
<keyword evidence="4 5" id="KW-0067">ATP-binding</keyword>
<evidence type="ECO:0000256" key="5">
    <source>
        <dbReference type="HAMAP-Rule" id="MF_01928"/>
    </source>
</evidence>
<dbReference type="InterPro" id="IPR016185">
    <property type="entry name" value="PreATP-grasp_dom_sf"/>
</dbReference>
<comment type="subunit">
    <text evidence="5 6">Homodimer.</text>
</comment>
<organism evidence="8 9">
    <name type="scientific">Paenibacillus oryzisoli</name>
    <dbReference type="NCBI Taxonomy" id="1850517"/>
    <lineage>
        <taxon>Bacteria</taxon>
        <taxon>Bacillati</taxon>
        <taxon>Bacillota</taxon>
        <taxon>Bacilli</taxon>
        <taxon>Bacillales</taxon>
        <taxon>Paenibacillaceae</taxon>
        <taxon>Paenibacillus</taxon>
    </lineage>
</organism>